<dbReference type="Gene3D" id="2.40.50.100">
    <property type="match status" value="1"/>
</dbReference>
<dbReference type="GO" id="GO:0009249">
    <property type="term" value="P:protein lipoylation"/>
    <property type="evidence" value="ECO:0007669"/>
    <property type="project" value="TreeGrafter"/>
</dbReference>
<protein>
    <recommendedName>
        <fullName evidence="3">Glycine cleavage system H protein</fullName>
    </recommendedName>
</protein>
<dbReference type="Pfam" id="PF01597">
    <property type="entry name" value="GCV_H"/>
    <property type="match status" value="1"/>
</dbReference>
<comment type="caution">
    <text evidence="6">The sequence shown here is derived from an EMBL/GenBank/DDBJ whole genome shotgun (WGS) entry which is preliminary data.</text>
</comment>
<organism evidence="6">
    <name type="scientific">candidate division WOR-3 bacterium</name>
    <dbReference type="NCBI Taxonomy" id="2052148"/>
    <lineage>
        <taxon>Bacteria</taxon>
        <taxon>Bacteria division WOR-3</taxon>
    </lineage>
</organism>
<evidence type="ECO:0000259" key="5">
    <source>
        <dbReference type="PROSITE" id="PS50968"/>
    </source>
</evidence>
<dbReference type="InterPro" id="IPR033753">
    <property type="entry name" value="GCV_H/Fam206"/>
</dbReference>
<dbReference type="InterPro" id="IPR017453">
    <property type="entry name" value="GCV_H_sub"/>
</dbReference>
<dbReference type="HAMAP" id="MF_00272">
    <property type="entry name" value="GcvH"/>
    <property type="match status" value="1"/>
</dbReference>
<dbReference type="PANTHER" id="PTHR11715:SF3">
    <property type="entry name" value="GLYCINE CLEAVAGE SYSTEM H PROTEIN-RELATED"/>
    <property type="match status" value="1"/>
</dbReference>
<reference evidence="6" key="1">
    <citation type="journal article" date="2020" name="mSystems">
        <title>Genome- and Community-Level Interaction Insights into Carbon Utilization and Element Cycling Functions of Hydrothermarchaeota in Hydrothermal Sediment.</title>
        <authorList>
            <person name="Zhou Z."/>
            <person name="Liu Y."/>
            <person name="Xu W."/>
            <person name="Pan J."/>
            <person name="Luo Z.H."/>
            <person name="Li M."/>
        </authorList>
    </citation>
    <scope>NUCLEOTIDE SEQUENCE [LARGE SCALE GENOMIC DNA]</scope>
    <source>
        <strain evidence="6">SpSt-594</strain>
    </source>
</reference>
<dbReference type="CDD" id="cd06848">
    <property type="entry name" value="GCS_H"/>
    <property type="match status" value="1"/>
</dbReference>
<gene>
    <name evidence="3 6" type="primary">gcvH</name>
    <name evidence="6" type="ORF">ENT60_00520</name>
</gene>
<evidence type="ECO:0000256" key="3">
    <source>
        <dbReference type="HAMAP-Rule" id="MF_00272"/>
    </source>
</evidence>
<dbReference type="PANTHER" id="PTHR11715">
    <property type="entry name" value="GLYCINE CLEAVAGE SYSTEM H PROTEIN"/>
    <property type="match status" value="1"/>
</dbReference>
<dbReference type="EMBL" id="DSZH01000025">
    <property type="protein sequence ID" value="HGU47033.1"/>
    <property type="molecule type" value="Genomic_DNA"/>
</dbReference>
<dbReference type="InterPro" id="IPR002930">
    <property type="entry name" value="GCV_H"/>
</dbReference>
<dbReference type="GO" id="GO:0005960">
    <property type="term" value="C:glycine cleavage complex"/>
    <property type="evidence" value="ECO:0007669"/>
    <property type="project" value="InterPro"/>
</dbReference>
<dbReference type="GO" id="GO:0019464">
    <property type="term" value="P:glycine decarboxylation via glycine cleavage system"/>
    <property type="evidence" value="ECO:0007669"/>
    <property type="project" value="UniProtKB-UniRule"/>
</dbReference>
<dbReference type="PROSITE" id="PS50968">
    <property type="entry name" value="BIOTINYL_LIPOYL"/>
    <property type="match status" value="1"/>
</dbReference>
<comment type="function">
    <text evidence="3">The glycine cleavage system catalyzes the degradation of glycine. The H protein shuttles the methylamine group of glycine from the P protein to the T protein.</text>
</comment>
<sequence length="130" mass="14713">MALVLDNLYYTKTHEWIKVENDIGIVGITDFAQKELQDIVYFGIEESIVGKELKAGDKFGYVEAVKTAADLYLPVSGEIIEINKELIANPVIVNQDPYGQGWILKIKIKDKEELKNLLNSEDYKKHIGEA</sequence>
<comment type="subunit">
    <text evidence="3">The glycine cleavage system is composed of four proteins: P, T, L and H.</text>
</comment>
<evidence type="ECO:0000313" key="6">
    <source>
        <dbReference type="EMBL" id="HGU47033.1"/>
    </source>
</evidence>
<feature type="modified residue" description="N6-lipoyllysine" evidence="3 4">
    <location>
        <position position="66"/>
    </location>
</feature>
<dbReference type="GO" id="GO:0005737">
    <property type="term" value="C:cytoplasm"/>
    <property type="evidence" value="ECO:0007669"/>
    <property type="project" value="TreeGrafter"/>
</dbReference>
<evidence type="ECO:0000256" key="4">
    <source>
        <dbReference type="PIRSR" id="PIRSR617453-50"/>
    </source>
</evidence>
<dbReference type="InterPro" id="IPR011053">
    <property type="entry name" value="Single_hybrid_motif"/>
</dbReference>
<dbReference type="SUPFAM" id="SSF51230">
    <property type="entry name" value="Single hybrid motif"/>
    <property type="match status" value="1"/>
</dbReference>
<dbReference type="InterPro" id="IPR000089">
    <property type="entry name" value="Biotin_lipoyl"/>
</dbReference>
<dbReference type="InterPro" id="IPR003016">
    <property type="entry name" value="2-oxoA_DH_lipoyl-BS"/>
</dbReference>
<keyword evidence="2 3" id="KW-0450">Lipoyl</keyword>
<evidence type="ECO:0000256" key="1">
    <source>
        <dbReference type="ARBA" id="ARBA00009249"/>
    </source>
</evidence>
<dbReference type="NCBIfam" id="TIGR00527">
    <property type="entry name" value="gcvH"/>
    <property type="match status" value="1"/>
</dbReference>
<dbReference type="AlphaFoldDB" id="A0A7C4WEV9"/>
<accession>A0A7C4WEV9</accession>
<proteinExistence type="inferred from homology"/>
<dbReference type="PROSITE" id="PS00189">
    <property type="entry name" value="LIPOYL"/>
    <property type="match status" value="1"/>
</dbReference>
<comment type="cofactor">
    <cofactor evidence="3">
        <name>(R)-lipoate</name>
        <dbReference type="ChEBI" id="CHEBI:83088"/>
    </cofactor>
    <text evidence="3">Binds 1 lipoyl cofactor covalently.</text>
</comment>
<dbReference type="NCBIfam" id="NF002270">
    <property type="entry name" value="PRK01202.1"/>
    <property type="match status" value="1"/>
</dbReference>
<comment type="similarity">
    <text evidence="1 3">Belongs to the GcvH family.</text>
</comment>
<evidence type="ECO:0000256" key="2">
    <source>
        <dbReference type="ARBA" id="ARBA00022823"/>
    </source>
</evidence>
<feature type="domain" description="Lipoyl-binding" evidence="5">
    <location>
        <begin position="23"/>
        <end position="107"/>
    </location>
</feature>
<name>A0A7C4WEV9_UNCW3</name>